<keyword evidence="2" id="KW-0808">Transferase</keyword>
<evidence type="ECO:0000313" key="4">
    <source>
        <dbReference type="EMBL" id="GGK48818.1"/>
    </source>
</evidence>
<dbReference type="SUPFAM" id="SSF53756">
    <property type="entry name" value="UDP-Glycosyltransferase/glycogen phosphorylase"/>
    <property type="match status" value="1"/>
</dbReference>
<evidence type="ECO:0000313" key="5">
    <source>
        <dbReference type="Proteomes" id="UP000600449"/>
    </source>
</evidence>
<dbReference type="CDD" id="cd03801">
    <property type="entry name" value="GT4_PimA-like"/>
    <property type="match status" value="1"/>
</dbReference>
<keyword evidence="1" id="KW-0328">Glycosyltransferase</keyword>
<keyword evidence="5" id="KW-1185">Reference proteome</keyword>
<accession>A0A917V7Z4</accession>
<reference evidence="4 5" key="1">
    <citation type="journal article" date="2014" name="Int. J. Syst. Evol. Microbiol.">
        <title>Complete genome sequence of Corynebacterium casei LMG S-19264T (=DSM 44701T), isolated from a smear-ripened cheese.</title>
        <authorList>
            <consortium name="US DOE Joint Genome Institute (JGI-PGF)"/>
            <person name="Walter F."/>
            <person name="Albersmeier A."/>
            <person name="Kalinowski J."/>
            <person name="Ruckert C."/>
        </authorList>
    </citation>
    <scope>NUCLEOTIDE SEQUENCE [LARGE SCALE GENOMIC DNA]</scope>
    <source>
        <strain evidence="4 5">CGMCC 1.9161</strain>
    </source>
</reference>
<dbReference type="EMBL" id="BMMF01000013">
    <property type="protein sequence ID" value="GGK48818.1"/>
    <property type="molecule type" value="Genomic_DNA"/>
</dbReference>
<organism evidence="4 5">
    <name type="scientific">Salinarimonas ramus</name>
    <dbReference type="NCBI Taxonomy" id="690164"/>
    <lineage>
        <taxon>Bacteria</taxon>
        <taxon>Pseudomonadati</taxon>
        <taxon>Pseudomonadota</taxon>
        <taxon>Alphaproteobacteria</taxon>
        <taxon>Hyphomicrobiales</taxon>
        <taxon>Salinarimonadaceae</taxon>
        <taxon>Salinarimonas</taxon>
    </lineage>
</organism>
<dbReference type="Proteomes" id="UP000600449">
    <property type="component" value="Unassembled WGS sequence"/>
</dbReference>
<evidence type="ECO:0000256" key="2">
    <source>
        <dbReference type="ARBA" id="ARBA00022679"/>
    </source>
</evidence>
<dbReference type="Pfam" id="PF00534">
    <property type="entry name" value="Glycos_transf_1"/>
    <property type="match status" value="1"/>
</dbReference>
<feature type="domain" description="Glycosyl transferase family 1" evidence="3">
    <location>
        <begin position="263"/>
        <end position="357"/>
    </location>
</feature>
<dbReference type="AlphaFoldDB" id="A0A917V7Z4"/>
<dbReference type="Gene3D" id="3.40.50.2000">
    <property type="entry name" value="Glycogen Phosphorylase B"/>
    <property type="match status" value="2"/>
</dbReference>
<evidence type="ECO:0000256" key="1">
    <source>
        <dbReference type="ARBA" id="ARBA00022676"/>
    </source>
</evidence>
<dbReference type="InterPro" id="IPR001296">
    <property type="entry name" value="Glyco_trans_1"/>
</dbReference>
<gene>
    <name evidence="4" type="ORF">GCM10011322_39830</name>
</gene>
<dbReference type="RefSeq" id="WP_188915010.1">
    <property type="nucleotide sequence ID" value="NZ_BMMF01000013.1"/>
</dbReference>
<name>A0A917V7Z4_9HYPH</name>
<sequence length="388" mass="40504">MRIGLLGPLWPPRGGGGEVYLQRIGIALAAAGMEVFACTGAAAPEAAAGLAPAAAARDVDPDDPAACAAWYPQVAAWLDATRPTHLLVNAPFTRASHAHAEPVYAMARARGCRIVGVHLDLDRGIVEGLAEAYAATGDWEGAARLGEARLAEMAASLGPGVHEEIGSPLVFDIDGLIACSDWSGRFVDPLARVPRFTVHPPMGGLSAEPGGPALVRADFGFVNPRRHKGGPTLADIVRRAPEGWRFRALQGGHGAAFADFRVAIAGAAAEIDLIERIDDMGRFYASIGALIVASTYEGYGMVAVEAMARGVPVVARDYPAIREALGSGEGAGGLVVPFAASTAEWLAALETVRSNPEPWRRAAASRTRVLAAREAEEIGALVGFLRDL</sequence>
<comment type="caution">
    <text evidence="4">The sequence shown here is derived from an EMBL/GenBank/DDBJ whole genome shotgun (WGS) entry which is preliminary data.</text>
</comment>
<evidence type="ECO:0000259" key="3">
    <source>
        <dbReference type="Pfam" id="PF00534"/>
    </source>
</evidence>
<dbReference type="GO" id="GO:0016757">
    <property type="term" value="F:glycosyltransferase activity"/>
    <property type="evidence" value="ECO:0007669"/>
    <property type="project" value="UniProtKB-KW"/>
</dbReference>
<dbReference type="PANTHER" id="PTHR12526">
    <property type="entry name" value="GLYCOSYLTRANSFERASE"/>
    <property type="match status" value="1"/>
</dbReference>
<protein>
    <recommendedName>
        <fullName evidence="3">Glycosyl transferase family 1 domain-containing protein</fullName>
    </recommendedName>
</protein>
<dbReference type="PANTHER" id="PTHR12526:SF510">
    <property type="entry name" value="D-INOSITOL 3-PHOSPHATE GLYCOSYLTRANSFERASE"/>
    <property type="match status" value="1"/>
</dbReference>
<proteinExistence type="predicted"/>